<proteinExistence type="predicted"/>
<reference evidence="3" key="2">
    <citation type="submission" date="2023-02" db="EMBL/GenBank/DDBJ databases">
        <authorList>
            <person name="Rayyan A."/>
            <person name="Meyer T."/>
            <person name="Kyndt J.A."/>
        </authorList>
    </citation>
    <scope>NUCLEOTIDE SEQUENCE</scope>
    <source>
        <strain evidence="3">DSM 9987</strain>
    </source>
</reference>
<evidence type="ECO:0000313" key="4">
    <source>
        <dbReference type="Proteomes" id="UP001165652"/>
    </source>
</evidence>
<dbReference type="PANTHER" id="PTHR13696:SF52">
    <property type="entry name" value="PARA FAMILY PROTEIN CT_582"/>
    <property type="match status" value="1"/>
</dbReference>
<reference evidence="3" key="1">
    <citation type="journal article" date="2023" name="Microbiol Resour">
        <title>Genome Sequences of Rhodoplanes serenus and Two Thermotolerant Strains, Rhodoplanes tepidamans and 'Rhodoplanes cryptolactis,' Further Refine the Genus.</title>
        <authorList>
            <person name="Rayyan A.A."/>
            <person name="Kyndt J.A."/>
        </authorList>
    </citation>
    <scope>NUCLEOTIDE SEQUENCE</scope>
    <source>
        <strain evidence="3">DSM 9987</strain>
    </source>
</reference>
<gene>
    <name evidence="3" type="ORF">PQJ73_04120</name>
</gene>
<dbReference type="CDD" id="cd02042">
    <property type="entry name" value="ParAB_family"/>
    <property type="match status" value="1"/>
</dbReference>
<dbReference type="RefSeq" id="WP_272775710.1">
    <property type="nucleotide sequence ID" value="NZ_JAQQLI010000004.1"/>
</dbReference>
<feature type="region of interest" description="Disordered" evidence="1">
    <location>
        <begin position="297"/>
        <end position="320"/>
    </location>
</feature>
<evidence type="ECO:0000259" key="2">
    <source>
        <dbReference type="Pfam" id="PF13614"/>
    </source>
</evidence>
<dbReference type="EMBL" id="JAQQLI010000004">
    <property type="protein sequence ID" value="MDC7784860.1"/>
    <property type="molecule type" value="Genomic_DNA"/>
</dbReference>
<dbReference type="InterPro" id="IPR027417">
    <property type="entry name" value="P-loop_NTPase"/>
</dbReference>
<dbReference type="SUPFAM" id="SSF52540">
    <property type="entry name" value="P-loop containing nucleoside triphosphate hydrolases"/>
    <property type="match status" value="1"/>
</dbReference>
<dbReference type="Gene3D" id="3.40.50.300">
    <property type="entry name" value="P-loop containing nucleotide triphosphate hydrolases"/>
    <property type="match status" value="1"/>
</dbReference>
<name>A0ABT5J5D0_RHOTP</name>
<dbReference type="Proteomes" id="UP001165652">
    <property type="component" value="Unassembled WGS sequence"/>
</dbReference>
<keyword evidence="4" id="KW-1185">Reference proteome</keyword>
<feature type="domain" description="AAA" evidence="2">
    <location>
        <begin position="4"/>
        <end position="195"/>
    </location>
</feature>
<organism evidence="3 4">
    <name type="scientific">Rhodoplanes tepidamans</name>
    <name type="common">Rhodoplanes cryptolactis</name>
    <dbReference type="NCBI Taxonomy" id="200616"/>
    <lineage>
        <taxon>Bacteria</taxon>
        <taxon>Pseudomonadati</taxon>
        <taxon>Pseudomonadota</taxon>
        <taxon>Alphaproteobacteria</taxon>
        <taxon>Hyphomicrobiales</taxon>
        <taxon>Nitrobacteraceae</taxon>
        <taxon>Rhodoplanes</taxon>
    </lineage>
</organism>
<sequence length="320" mass="34880">MTGQILAVANMKGGVGKTTTVVSLAETIAAATDEPVLVIDLDPQASASIAIAGDDALASLIKKGRSLEVFLEQRLIRRQGVSLVSKVQRAGDVTHRGQPLNLSLLACGPHLRITEREILIELIDQNLGFRAVETKICQELQREFEDLRRRFSYVILDCAPGISPVTEAAIRLSDAVVVPTIADFLSVMGLNAFCRSLWDHDPSRFLPMPAKPHVLVTRWQQNVRQQRDFLEQLVAEAEAEDAHFGLFKTRVPQSAALASALGKTGTQAYRDKYGSDVVNTLASLIKELKEVIVCRSTSTAPPSSGLSQTPPKSSRMSIRT</sequence>
<dbReference type="InterPro" id="IPR050678">
    <property type="entry name" value="DNA_Partitioning_ATPase"/>
</dbReference>
<dbReference type="Pfam" id="PF13614">
    <property type="entry name" value="AAA_31"/>
    <property type="match status" value="1"/>
</dbReference>
<dbReference type="PANTHER" id="PTHR13696">
    <property type="entry name" value="P-LOOP CONTAINING NUCLEOSIDE TRIPHOSPHATE HYDROLASE"/>
    <property type="match status" value="1"/>
</dbReference>
<comment type="caution">
    <text evidence="3">The sequence shown here is derived from an EMBL/GenBank/DDBJ whole genome shotgun (WGS) entry which is preliminary data.</text>
</comment>
<evidence type="ECO:0000313" key="3">
    <source>
        <dbReference type="EMBL" id="MDC7784860.1"/>
    </source>
</evidence>
<accession>A0ABT5J5D0</accession>
<protein>
    <submittedName>
        <fullName evidence="3">ParA family protein</fullName>
    </submittedName>
</protein>
<evidence type="ECO:0000256" key="1">
    <source>
        <dbReference type="SAM" id="MobiDB-lite"/>
    </source>
</evidence>
<dbReference type="InterPro" id="IPR025669">
    <property type="entry name" value="AAA_dom"/>
</dbReference>